<comment type="subcellular location">
    <subcellularLocation>
        <location evidence="1 5">Nucleus</location>
    </subcellularLocation>
</comment>
<dbReference type="RefSeq" id="XP_007766893.1">
    <property type="nucleotide sequence ID" value="XM_007768703.1"/>
</dbReference>
<keyword evidence="3 6" id="KW-0175">Coiled coil</keyword>
<evidence type="ECO:0000259" key="7">
    <source>
        <dbReference type="Pfam" id="PF03962"/>
    </source>
</evidence>
<evidence type="ECO:0000256" key="5">
    <source>
        <dbReference type="PIRNR" id="PIRNR026991"/>
    </source>
</evidence>
<evidence type="ECO:0000256" key="1">
    <source>
        <dbReference type="ARBA" id="ARBA00004123"/>
    </source>
</evidence>
<dbReference type="KEGG" id="cput:CONPUDRAFT_121308"/>
<evidence type="ECO:0000313" key="10">
    <source>
        <dbReference type="Proteomes" id="UP000053558"/>
    </source>
</evidence>
<dbReference type="Pfam" id="PF03962">
    <property type="entry name" value="Mnd1"/>
    <property type="match status" value="1"/>
</dbReference>
<comment type="function">
    <text evidence="5">Required for proper homologous chromosome pairing and efficient cross-over and intragenic recombination during meiosis.</text>
</comment>
<feature type="domain" description="Leucine zipper with capping helix" evidence="8">
    <location>
        <begin position="112"/>
        <end position="164"/>
    </location>
</feature>
<reference evidence="10" key="1">
    <citation type="journal article" date="2012" name="Science">
        <title>The Paleozoic origin of enzymatic lignin decomposition reconstructed from 31 fungal genomes.</title>
        <authorList>
            <person name="Floudas D."/>
            <person name="Binder M."/>
            <person name="Riley R."/>
            <person name="Barry K."/>
            <person name="Blanchette R.A."/>
            <person name="Henrissat B."/>
            <person name="Martinez A.T."/>
            <person name="Otillar R."/>
            <person name="Spatafora J.W."/>
            <person name="Yadav J.S."/>
            <person name="Aerts A."/>
            <person name="Benoit I."/>
            <person name="Boyd A."/>
            <person name="Carlson A."/>
            <person name="Copeland A."/>
            <person name="Coutinho P.M."/>
            <person name="de Vries R.P."/>
            <person name="Ferreira P."/>
            <person name="Findley K."/>
            <person name="Foster B."/>
            <person name="Gaskell J."/>
            <person name="Glotzer D."/>
            <person name="Gorecki P."/>
            <person name="Heitman J."/>
            <person name="Hesse C."/>
            <person name="Hori C."/>
            <person name="Igarashi K."/>
            <person name="Jurgens J.A."/>
            <person name="Kallen N."/>
            <person name="Kersten P."/>
            <person name="Kohler A."/>
            <person name="Kuees U."/>
            <person name="Kumar T.K.A."/>
            <person name="Kuo A."/>
            <person name="LaButti K."/>
            <person name="Larrondo L.F."/>
            <person name="Lindquist E."/>
            <person name="Ling A."/>
            <person name="Lombard V."/>
            <person name="Lucas S."/>
            <person name="Lundell T."/>
            <person name="Martin R."/>
            <person name="McLaughlin D.J."/>
            <person name="Morgenstern I."/>
            <person name="Morin E."/>
            <person name="Murat C."/>
            <person name="Nagy L.G."/>
            <person name="Nolan M."/>
            <person name="Ohm R.A."/>
            <person name="Patyshakuliyeva A."/>
            <person name="Rokas A."/>
            <person name="Ruiz-Duenas F.J."/>
            <person name="Sabat G."/>
            <person name="Salamov A."/>
            <person name="Samejima M."/>
            <person name="Schmutz J."/>
            <person name="Slot J.C."/>
            <person name="St John F."/>
            <person name="Stenlid J."/>
            <person name="Sun H."/>
            <person name="Sun S."/>
            <person name="Syed K."/>
            <person name="Tsang A."/>
            <person name="Wiebenga A."/>
            <person name="Young D."/>
            <person name="Pisabarro A."/>
            <person name="Eastwood D.C."/>
            <person name="Martin F."/>
            <person name="Cullen D."/>
            <person name="Grigoriev I.V."/>
            <person name="Hibbett D.S."/>
        </authorList>
    </citation>
    <scope>NUCLEOTIDE SEQUENCE [LARGE SCALE GENOMIC DNA]</scope>
    <source>
        <strain evidence="10">RWD-64-598 SS2</strain>
    </source>
</reference>
<dbReference type="AlphaFoldDB" id="A0A5M3MV67"/>
<gene>
    <name evidence="9" type="ORF">CONPUDRAFT_121308</name>
</gene>
<evidence type="ECO:0000313" key="9">
    <source>
        <dbReference type="EMBL" id="EIW83016.1"/>
    </source>
</evidence>
<dbReference type="OMA" id="VCYWAFP"/>
<dbReference type="InterPro" id="IPR005647">
    <property type="entry name" value="Mnd1"/>
</dbReference>
<evidence type="ECO:0000259" key="8">
    <source>
        <dbReference type="Pfam" id="PF18517"/>
    </source>
</evidence>
<evidence type="ECO:0000256" key="4">
    <source>
        <dbReference type="ARBA" id="ARBA00023242"/>
    </source>
</evidence>
<dbReference type="GO" id="GO:0005634">
    <property type="term" value="C:nucleus"/>
    <property type="evidence" value="ECO:0007669"/>
    <property type="project" value="UniProtKB-SubCell"/>
</dbReference>
<dbReference type="InterPro" id="IPR040661">
    <property type="entry name" value="LZ3wCH"/>
</dbReference>
<evidence type="ECO:0000256" key="6">
    <source>
        <dbReference type="SAM" id="Coils"/>
    </source>
</evidence>
<sequence>MKGIVQATVKDILQSLVDDSLVQADKIGSSNFFWCFPSQQGTIAQNRLTSLKDAVANNESQLTELRAAIDAEHAMRPQSSTRTQALDSLNAAKRELATLENELSAYGARDPVKLAEKKNAVGLAREAALRWTDNYLILLGHFTRQNGVDAQDIRRYLEIDENYEDLC</sequence>
<dbReference type="Proteomes" id="UP000053558">
    <property type="component" value="Unassembled WGS sequence"/>
</dbReference>
<dbReference type="PIRSF" id="PIRSF026991">
    <property type="entry name" value="Mnd1"/>
    <property type="match status" value="1"/>
</dbReference>
<dbReference type="Pfam" id="PF18517">
    <property type="entry name" value="LZ3wCH"/>
    <property type="match status" value="1"/>
</dbReference>
<evidence type="ECO:0000256" key="2">
    <source>
        <dbReference type="ARBA" id="ARBA00005981"/>
    </source>
</evidence>
<dbReference type="GO" id="GO:0003690">
    <property type="term" value="F:double-stranded DNA binding"/>
    <property type="evidence" value="ECO:0007669"/>
    <property type="project" value="InterPro"/>
</dbReference>
<protein>
    <recommendedName>
        <fullName evidence="5">Meiotic nuclear division protein 1</fullName>
    </recommendedName>
</protein>
<comment type="similarity">
    <text evidence="2 5">Belongs to the MND1 family.</text>
</comment>
<keyword evidence="10" id="KW-1185">Reference proteome</keyword>
<dbReference type="GeneID" id="19199606"/>
<comment type="caution">
    <text evidence="9">The sequence shown here is derived from an EMBL/GenBank/DDBJ whole genome shotgun (WGS) entry which is preliminary data.</text>
</comment>
<feature type="domain" description="Mnd1 HTH" evidence="7">
    <location>
        <begin position="2"/>
        <end position="37"/>
    </location>
</feature>
<dbReference type="OrthoDB" id="273345at2759"/>
<evidence type="ECO:0000256" key="3">
    <source>
        <dbReference type="ARBA" id="ARBA00023054"/>
    </source>
</evidence>
<feature type="coiled-coil region" evidence="6">
    <location>
        <begin position="48"/>
        <end position="109"/>
    </location>
</feature>
<dbReference type="GO" id="GO:0007131">
    <property type="term" value="P:reciprocal meiotic recombination"/>
    <property type="evidence" value="ECO:0007669"/>
    <property type="project" value="InterPro"/>
</dbReference>
<dbReference type="InterPro" id="IPR040453">
    <property type="entry name" value="Mnd1_HTH"/>
</dbReference>
<keyword evidence="4 5" id="KW-0539">Nucleus</keyword>
<name>A0A5M3MV67_CONPW</name>
<accession>A0A5M3MV67</accession>
<organism evidence="9 10">
    <name type="scientific">Coniophora puteana (strain RWD-64-598)</name>
    <name type="common">Brown rot fungus</name>
    <dbReference type="NCBI Taxonomy" id="741705"/>
    <lineage>
        <taxon>Eukaryota</taxon>
        <taxon>Fungi</taxon>
        <taxon>Dikarya</taxon>
        <taxon>Basidiomycota</taxon>
        <taxon>Agaricomycotina</taxon>
        <taxon>Agaricomycetes</taxon>
        <taxon>Agaricomycetidae</taxon>
        <taxon>Boletales</taxon>
        <taxon>Coniophorineae</taxon>
        <taxon>Coniophoraceae</taxon>
        <taxon>Coniophora</taxon>
    </lineage>
</organism>
<dbReference type="EMBL" id="JH711576">
    <property type="protein sequence ID" value="EIW83016.1"/>
    <property type="molecule type" value="Genomic_DNA"/>
</dbReference>
<proteinExistence type="inferred from homology"/>